<proteinExistence type="predicted"/>
<dbReference type="EMBL" id="CABFVA020000110">
    <property type="protein sequence ID" value="VVM07694.1"/>
    <property type="molecule type" value="Genomic_DNA"/>
</dbReference>
<reference evidence="1 2" key="1">
    <citation type="submission" date="2019-09" db="EMBL/GenBank/DDBJ databases">
        <authorList>
            <person name="Cremers G."/>
        </authorList>
    </citation>
    <scope>NUCLEOTIDE SEQUENCE [LARGE SCALE GENOMIC DNA]</scope>
    <source>
        <strain evidence="1">4A</strain>
    </source>
</reference>
<sequence length="261" mass="29539">MSKKTIDLIPLVALVVLVGSLLDDWISDGPSERQPIFHSSLIPPRETDNGNGFVEGHWQSGKHDWLPASNGLIWSCPKERYAKELGEIVLQQLQGRYWIGPNGHLYLKVANHEPRALVLRSLPGSAGSWESGSWLAEIANYHGPEVWSCSRDISPAERREGVQWRGGFLLLRRVLDPLTFEPKTAVRLFSPQERSWGNWQPGMVVVCADASRKNDQWHIQWRMEADRGRFVLANDPGVNPEFETLFRDPFFLLPIAASDIP</sequence>
<gene>
    <name evidence="1" type="ORF">MAMT_01859</name>
</gene>
<name>A0A5E6MNX3_9BACT</name>
<keyword evidence="2" id="KW-1185">Reference proteome</keyword>
<protein>
    <submittedName>
        <fullName evidence="1">Uncharacterized protein</fullName>
    </submittedName>
</protein>
<evidence type="ECO:0000313" key="2">
    <source>
        <dbReference type="Proteomes" id="UP000334923"/>
    </source>
</evidence>
<dbReference type="Proteomes" id="UP000334923">
    <property type="component" value="Unassembled WGS sequence"/>
</dbReference>
<accession>A0A5E6MNX3</accession>
<organism evidence="1 2">
    <name type="scientific">Methylacidimicrobium tartarophylax</name>
    <dbReference type="NCBI Taxonomy" id="1041768"/>
    <lineage>
        <taxon>Bacteria</taxon>
        <taxon>Pseudomonadati</taxon>
        <taxon>Verrucomicrobiota</taxon>
        <taxon>Methylacidimicrobium</taxon>
    </lineage>
</organism>
<dbReference type="AlphaFoldDB" id="A0A5E6MNX3"/>
<evidence type="ECO:0000313" key="1">
    <source>
        <dbReference type="EMBL" id="VVM07694.1"/>
    </source>
</evidence>